<gene>
    <name evidence="4" type="ORF">BN2475_310161</name>
</gene>
<sequence>MRKRKVTRWRVQAIAIVFCSAMVCCTAASAQMGVAHPNAECQLKMEAHLPMTENSGHYMVPVNIGGKDYPMMVDTGAVKTALTPAAADMMGLDVDGRRAQRVAGIGGEAWSEYARIVPSLKLGPSEWINLKVLTADMLPAKLRAMQPPPVGLLGADVLSRYDVEFDFPAKQMTLYTAQNCFGWFVPWQGRYHEYFPDSAKQHLFLLAVVLNGHPIHAMLDTGASRSLVTKRAALNANVDEQALNQFPAAFGTGFGGTAVTTHRGRFNSLQIGPLVYRDARLDIGEMELATGDMLLGMDFMRTRRVWVSYSNNRVFMQPADFGAAQPTIPAWPPGTPMQRSTGPTVSTDAEENLRDLLDHRPDLSTHTHITYSPSIQVRQGTRLQLPPLH</sequence>
<dbReference type="Pfam" id="PF13975">
    <property type="entry name" value="gag-asp_proteas"/>
    <property type="match status" value="1"/>
</dbReference>
<dbReference type="Pfam" id="PF13650">
    <property type="entry name" value="Asp_protease_2"/>
    <property type="match status" value="1"/>
</dbReference>
<evidence type="ECO:0000313" key="5">
    <source>
        <dbReference type="Proteomes" id="UP000187012"/>
    </source>
</evidence>
<dbReference type="STRING" id="1247936.BN2475_310161"/>
<dbReference type="InterPro" id="IPR021109">
    <property type="entry name" value="Peptidase_aspartic_dom_sf"/>
</dbReference>
<keyword evidence="2" id="KW-0732">Signal</keyword>
<dbReference type="EMBL" id="CYGX02000031">
    <property type="protein sequence ID" value="SIT41695.1"/>
    <property type="molecule type" value="Genomic_DNA"/>
</dbReference>
<dbReference type="Proteomes" id="UP000187012">
    <property type="component" value="Unassembled WGS sequence"/>
</dbReference>
<keyword evidence="5" id="KW-1185">Reference proteome</keyword>
<evidence type="ECO:0000256" key="2">
    <source>
        <dbReference type="SAM" id="SignalP"/>
    </source>
</evidence>
<name>A0A1N7S2S1_9BURK</name>
<dbReference type="InterPro" id="IPR001995">
    <property type="entry name" value="Peptidase_A2_cat"/>
</dbReference>
<dbReference type="AlphaFoldDB" id="A0A1N7S2S1"/>
<feature type="domain" description="Peptidase A2" evidence="3">
    <location>
        <begin position="69"/>
        <end position="157"/>
    </location>
</feature>
<dbReference type="Gene3D" id="2.40.70.10">
    <property type="entry name" value="Acid Proteases"/>
    <property type="match status" value="2"/>
</dbReference>
<feature type="chain" id="PRO_5012003733" description="Peptidase A2 domain-containing protein" evidence="2">
    <location>
        <begin position="31"/>
        <end position="389"/>
    </location>
</feature>
<reference evidence="4 5" key="1">
    <citation type="submission" date="2016-12" db="EMBL/GenBank/DDBJ databases">
        <authorList>
            <person name="Song W.-J."/>
            <person name="Kurnit D.M."/>
        </authorList>
    </citation>
    <scope>NUCLEOTIDE SEQUENCE [LARGE SCALE GENOMIC DNA]</scope>
    <source>
        <strain evidence="4 5">STM7296</strain>
    </source>
</reference>
<proteinExistence type="predicted"/>
<evidence type="ECO:0000256" key="1">
    <source>
        <dbReference type="ARBA" id="ARBA00022801"/>
    </source>
</evidence>
<feature type="signal peptide" evidence="2">
    <location>
        <begin position="1"/>
        <end position="30"/>
    </location>
</feature>
<keyword evidence="1" id="KW-0378">Hydrolase</keyword>
<dbReference type="PROSITE" id="PS00141">
    <property type="entry name" value="ASP_PROTEASE"/>
    <property type="match status" value="1"/>
</dbReference>
<evidence type="ECO:0000259" key="3">
    <source>
        <dbReference type="PROSITE" id="PS50175"/>
    </source>
</evidence>
<accession>A0A1N7S2S1</accession>
<dbReference type="CDD" id="cd05483">
    <property type="entry name" value="retropepsin_like_bacteria"/>
    <property type="match status" value="2"/>
</dbReference>
<dbReference type="InterPro" id="IPR034122">
    <property type="entry name" value="Retropepsin-like_bacterial"/>
</dbReference>
<dbReference type="GO" id="GO:0006508">
    <property type="term" value="P:proteolysis"/>
    <property type="evidence" value="ECO:0007669"/>
    <property type="project" value="InterPro"/>
</dbReference>
<protein>
    <recommendedName>
        <fullName evidence="3">Peptidase A2 domain-containing protein</fullName>
    </recommendedName>
</protein>
<evidence type="ECO:0000313" key="4">
    <source>
        <dbReference type="EMBL" id="SIT41695.1"/>
    </source>
</evidence>
<dbReference type="SUPFAM" id="SSF50630">
    <property type="entry name" value="Acid proteases"/>
    <property type="match status" value="2"/>
</dbReference>
<dbReference type="InterPro" id="IPR001969">
    <property type="entry name" value="Aspartic_peptidase_AS"/>
</dbReference>
<dbReference type="PROSITE" id="PS50175">
    <property type="entry name" value="ASP_PROT_RETROV"/>
    <property type="match status" value="1"/>
</dbReference>
<organism evidence="4 5">
    <name type="scientific">Paraburkholderia ribeironis</name>
    <dbReference type="NCBI Taxonomy" id="1247936"/>
    <lineage>
        <taxon>Bacteria</taxon>
        <taxon>Pseudomonadati</taxon>
        <taxon>Pseudomonadota</taxon>
        <taxon>Betaproteobacteria</taxon>
        <taxon>Burkholderiales</taxon>
        <taxon>Burkholderiaceae</taxon>
        <taxon>Paraburkholderia</taxon>
    </lineage>
</organism>
<dbReference type="GO" id="GO:0004190">
    <property type="term" value="F:aspartic-type endopeptidase activity"/>
    <property type="evidence" value="ECO:0007669"/>
    <property type="project" value="InterPro"/>
</dbReference>